<dbReference type="Pfam" id="PF07332">
    <property type="entry name" value="Phage_holin_3_6"/>
    <property type="match status" value="1"/>
</dbReference>
<sequence length="149" mass="15386">MTTQGTRPAGTDPTGPAGTHETADGRSLGELVGDIATDLTTLVKQEVELAKTELKTEATRAGKGVGLFGGAGVAGHLALLFASFALLFLLDSWMHAGWAALIVAALWGAAAAVMAASGRKELKSMNPTLPTTQETLKEDAAWARQLKNG</sequence>
<proteinExistence type="predicted"/>
<keyword evidence="2" id="KW-1133">Transmembrane helix</keyword>
<dbReference type="RefSeq" id="WP_051932507.1">
    <property type="nucleotide sequence ID" value="NZ_CP022295.1"/>
</dbReference>
<reference evidence="3 5" key="2">
    <citation type="submission" date="2020-07" db="EMBL/GenBank/DDBJ databases">
        <title>Sequencing the genomes of 1000 actinobacteria strains.</title>
        <authorList>
            <person name="Klenk H.-P."/>
        </authorList>
    </citation>
    <scope>NUCLEOTIDE SEQUENCE [LARGE SCALE GENOMIC DNA]</scope>
    <source>
        <strain evidence="3 5">DSM 15131</strain>
    </source>
</reference>
<evidence type="ECO:0000313" key="5">
    <source>
        <dbReference type="Proteomes" id="UP000562045"/>
    </source>
</evidence>
<keyword evidence="2" id="KW-0812">Transmembrane</keyword>
<evidence type="ECO:0000256" key="1">
    <source>
        <dbReference type="SAM" id="MobiDB-lite"/>
    </source>
</evidence>
<evidence type="ECO:0000256" key="2">
    <source>
        <dbReference type="SAM" id="Phobius"/>
    </source>
</evidence>
<dbReference type="EMBL" id="CP022295">
    <property type="protein sequence ID" value="QSR25422.1"/>
    <property type="molecule type" value="Genomic_DNA"/>
</dbReference>
<dbReference type="Proteomes" id="UP000662818">
    <property type="component" value="Chromosome"/>
</dbReference>
<dbReference type="Proteomes" id="UP000562045">
    <property type="component" value="Unassembled WGS sequence"/>
</dbReference>
<protein>
    <submittedName>
        <fullName evidence="4">Phage holin family protein</fullName>
    </submittedName>
</protein>
<evidence type="ECO:0000313" key="4">
    <source>
        <dbReference type="EMBL" id="QSR25422.1"/>
    </source>
</evidence>
<feature type="transmembrane region" description="Helical" evidence="2">
    <location>
        <begin position="96"/>
        <end position="116"/>
    </location>
</feature>
<feature type="transmembrane region" description="Helical" evidence="2">
    <location>
        <begin position="65"/>
        <end position="90"/>
    </location>
</feature>
<evidence type="ECO:0000313" key="3">
    <source>
        <dbReference type="EMBL" id="NYI46296.1"/>
    </source>
</evidence>
<evidence type="ECO:0000313" key="6">
    <source>
        <dbReference type="Proteomes" id="UP000662818"/>
    </source>
</evidence>
<reference evidence="4 6" key="1">
    <citation type="submission" date="2017-06" db="EMBL/GenBank/DDBJ databases">
        <title>Complete Genome Sequence of the Soil Carbazole-Degrading Bacterium Nocardioides aromaticivorans IC177.</title>
        <authorList>
            <person name="Vejarano F."/>
            <person name="Suzuki-Minakuchi C."/>
            <person name="Ohtsubo Y."/>
            <person name="Tsuda M."/>
            <person name="Okada K."/>
            <person name="Nojiri H."/>
        </authorList>
    </citation>
    <scope>NUCLEOTIDE SEQUENCE [LARGE SCALE GENOMIC DNA]</scope>
    <source>
        <strain evidence="4 6">IC177</strain>
    </source>
</reference>
<dbReference type="InterPro" id="IPR009937">
    <property type="entry name" value="Phage_holin_3_6"/>
</dbReference>
<gene>
    <name evidence="3" type="ORF">BJ993_003376</name>
    <name evidence="4" type="ORF">CFH99_07260</name>
</gene>
<keyword evidence="2" id="KW-0472">Membrane</keyword>
<dbReference type="AlphaFoldDB" id="A0A7Y9ZK35"/>
<feature type="region of interest" description="Disordered" evidence="1">
    <location>
        <begin position="1"/>
        <end position="25"/>
    </location>
</feature>
<accession>A0A7Y9ZK35</accession>
<dbReference type="EMBL" id="JACBZM010000001">
    <property type="protein sequence ID" value="NYI46296.1"/>
    <property type="molecule type" value="Genomic_DNA"/>
</dbReference>
<organism evidence="3 5">
    <name type="scientific">Nocardioides aromaticivorans</name>
    <dbReference type="NCBI Taxonomy" id="200618"/>
    <lineage>
        <taxon>Bacteria</taxon>
        <taxon>Bacillati</taxon>
        <taxon>Actinomycetota</taxon>
        <taxon>Actinomycetes</taxon>
        <taxon>Propionibacteriales</taxon>
        <taxon>Nocardioidaceae</taxon>
        <taxon>Nocardioides</taxon>
    </lineage>
</organism>
<keyword evidence="6" id="KW-1185">Reference proteome</keyword>
<name>A0A7Y9ZK35_9ACTN</name>